<dbReference type="PROSITE" id="PS51186">
    <property type="entry name" value="GNAT"/>
    <property type="match status" value="1"/>
</dbReference>
<feature type="domain" description="N-acetyltransferase" evidence="1">
    <location>
        <begin position="8"/>
        <end position="152"/>
    </location>
</feature>
<evidence type="ECO:0000313" key="3">
    <source>
        <dbReference type="Proteomes" id="UP001139336"/>
    </source>
</evidence>
<proteinExistence type="predicted"/>
<gene>
    <name evidence="2" type="ORF">L1O03_08745</name>
</gene>
<reference evidence="2" key="1">
    <citation type="submission" date="2022-01" db="EMBL/GenBank/DDBJ databases">
        <title>Corynebacterium sp. nov isolated from isolated from the feces of the greater white-fronted geese (Anser albifrons) at Poyang Lake, PR China.</title>
        <authorList>
            <person name="Liu Q."/>
        </authorList>
    </citation>
    <scope>NUCLEOTIDE SEQUENCE</scope>
    <source>
        <strain evidence="2">JCM 32435</strain>
    </source>
</reference>
<evidence type="ECO:0000313" key="2">
    <source>
        <dbReference type="EMBL" id="MCF4007261.1"/>
    </source>
</evidence>
<accession>A0A9X1QR71</accession>
<dbReference type="EC" id="2.3.1.-" evidence="2"/>
<keyword evidence="3" id="KW-1185">Reference proteome</keyword>
<dbReference type="InterPro" id="IPR016181">
    <property type="entry name" value="Acyl_CoA_acyltransferase"/>
</dbReference>
<sequence>MTIFYAASHIGALSPQELHALYKLRVDVFVHEQQCPYQEIDDIDALDTTTHILVWRTDPQRHLVGCARVYPEGDHIMMGRIITAPEERGNGQASEMIHQTLRMIEHRYPGQPVELHAQTRLTGFYERFGFTVSGDPFLEEGISHTPMRRLPDAPQ</sequence>
<dbReference type="Gene3D" id="3.40.630.30">
    <property type="match status" value="1"/>
</dbReference>
<protein>
    <submittedName>
        <fullName evidence="2">GNAT family N-acetyltransferase</fullName>
        <ecNumber evidence="2">2.3.1.-</ecNumber>
    </submittedName>
</protein>
<dbReference type="InterPro" id="IPR000182">
    <property type="entry name" value="GNAT_dom"/>
</dbReference>
<keyword evidence="2" id="KW-0012">Acyltransferase</keyword>
<dbReference type="EMBL" id="JAKGSI010000004">
    <property type="protein sequence ID" value="MCF4007261.1"/>
    <property type="molecule type" value="Genomic_DNA"/>
</dbReference>
<comment type="caution">
    <text evidence="2">The sequence shown here is derived from an EMBL/GenBank/DDBJ whole genome shotgun (WGS) entry which is preliminary data.</text>
</comment>
<evidence type="ECO:0000259" key="1">
    <source>
        <dbReference type="PROSITE" id="PS51186"/>
    </source>
</evidence>
<dbReference type="SUPFAM" id="SSF55729">
    <property type="entry name" value="Acyl-CoA N-acyltransferases (Nat)"/>
    <property type="match status" value="1"/>
</dbReference>
<dbReference type="Pfam" id="PF13673">
    <property type="entry name" value="Acetyltransf_10"/>
    <property type="match status" value="1"/>
</dbReference>
<name>A0A9X1QR71_9CORY</name>
<keyword evidence="2" id="KW-0808">Transferase</keyword>
<dbReference type="AlphaFoldDB" id="A0A9X1QR71"/>
<dbReference type="GO" id="GO:0016747">
    <property type="term" value="F:acyltransferase activity, transferring groups other than amino-acyl groups"/>
    <property type="evidence" value="ECO:0007669"/>
    <property type="project" value="InterPro"/>
</dbReference>
<dbReference type="RefSeq" id="WP_236119400.1">
    <property type="nucleotide sequence ID" value="NZ_JAKGSI010000004.1"/>
</dbReference>
<dbReference type="Proteomes" id="UP001139336">
    <property type="component" value="Unassembled WGS sequence"/>
</dbReference>
<organism evidence="2 3">
    <name type="scientific">Corynebacterium uropygiale</name>
    <dbReference type="NCBI Taxonomy" id="1775911"/>
    <lineage>
        <taxon>Bacteria</taxon>
        <taxon>Bacillati</taxon>
        <taxon>Actinomycetota</taxon>
        <taxon>Actinomycetes</taxon>
        <taxon>Mycobacteriales</taxon>
        <taxon>Corynebacteriaceae</taxon>
        <taxon>Corynebacterium</taxon>
    </lineage>
</organism>